<sequence>MEKRAFRWLYVYIVLVVLLLSAPYWLWWLKPETKLELLIVDDTVPDRSYREHQGLVWLLRAQKYVHRNGKTYDAARDYVGFVPKGGGAYEVRPLPNTMDGYDAVYVADTYGVYEEEFVRQRTDGARSAKVHGGLDGIRLGVYVADGERSFSFPALEGNVLPARQFYTYTWPTWETPRYHERLKPSYEAMKAAFSGADIAKRQGNE</sequence>
<reference evidence="2 3" key="1">
    <citation type="journal article" date="2014" name="Genome Announc.">
        <title>Draft Genome Sequence of Geobacillus icigianus Strain G1w1T Isolated from Hot Springs in the Valley of Geysers, Kamchatka (Russian Federation).</title>
        <authorList>
            <person name="Bryanskaya A.V."/>
            <person name="Rozanov A.S."/>
            <person name="Logacheva M.D."/>
            <person name="Kotenko A.V."/>
            <person name="Peltek S.E."/>
        </authorList>
    </citation>
    <scope>NUCLEOTIDE SEQUENCE [LARGE SCALE GENOMIC DNA]</scope>
    <source>
        <strain evidence="2 3">G1w1</strain>
    </source>
</reference>
<keyword evidence="1" id="KW-0812">Transmembrane</keyword>
<dbReference type="EMBL" id="JPYA02000003">
    <property type="protein sequence ID" value="MEB3751821.1"/>
    <property type="molecule type" value="Genomic_DNA"/>
</dbReference>
<gene>
    <name evidence="2" type="ORF">EP10_002676</name>
</gene>
<keyword evidence="1" id="KW-0472">Membrane</keyword>
<keyword evidence="3" id="KW-1185">Reference proteome</keyword>
<keyword evidence="1" id="KW-1133">Transmembrane helix</keyword>
<comment type="caution">
    <text evidence="2">The sequence shown here is derived from an EMBL/GenBank/DDBJ whole genome shotgun (WGS) entry which is preliminary data.</text>
</comment>
<evidence type="ECO:0000313" key="3">
    <source>
        <dbReference type="Proteomes" id="UP000029267"/>
    </source>
</evidence>
<evidence type="ECO:0000313" key="2">
    <source>
        <dbReference type="EMBL" id="MEB3751821.1"/>
    </source>
</evidence>
<protein>
    <submittedName>
        <fullName evidence="2">Uncharacterized protein</fullName>
    </submittedName>
</protein>
<name>A0ABU6BIM2_9BACL</name>
<accession>A0ABU6BIM2</accession>
<evidence type="ECO:0000256" key="1">
    <source>
        <dbReference type="SAM" id="Phobius"/>
    </source>
</evidence>
<organism evidence="2 3">
    <name type="scientific">Geobacillus icigianus</name>
    <dbReference type="NCBI Taxonomy" id="1430331"/>
    <lineage>
        <taxon>Bacteria</taxon>
        <taxon>Bacillati</taxon>
        <taxon>Bacillota</taxon>
        <taxon>Bacilli</taxon>
        <taxon>Bacillales</taxon>
        <taxon>Anoxybacillaceae</taxon>
        <taxon>Geobacillus</taxon>
    </lineage>
</organism>
<dbReference type="Proteomes" id="UP000029267">
    <property type="component" value="Unassembled WGS sequence"/>
</dbReference>
<proteinExistence type="predicted"/>
<feature type="transmembrane region" description="Helical" evidence="1">
    <location>
        <begin position="9"/>
        <end position="28"/>
    </location>
</feature>
<dbReference type="RefSeq" id="WP_033019054.1">
    <property type="nucleotide sequence ID" value="NZ_JPYA02000003.1"/>
</dbReference>